<protein>
    <submittedName>
        <fullName evidence="1">Uncharacterized protein</fullName>
    </submittedName>
</protein>
<name>A0AAD9H9W8_9PEZI</name>
<evidence type="ECO:0000313" key="2">
    <source>
        <dbReference type="Proteomes" id="UP001232148"/>
    </source>
</evidence>
<gene>
    <name evidence="1" type="ORF">LX32DRAFT_675716</name>
</gene>
<dbReference type="AlphaFoldDB" id="A0AAD9H9W8"/>
<dbReference type="Proteomes" id="UP001232148">
    <property type="component" value="Unassembled WGS sequence"/>
</dbReference>
<keyword evidence="2" id="KW-1185">Reference proteome</keyword>
<reference evidence="1" key="1">
    <citation type="submission" date="2021-06" db="EMBL/GenBank/DDBJ databases">
        <title>Comparative genomics, transcriptomics and evolutionary studies reveal genomic signatures of adaptation to plant cell wall in hemibiotrophic fungi.</title>
        <authorList>
            <consortium name="DOE Joint Genome Institute"/>
            <person name="Baroncelli R."/>
            <person name="Diaz J.F."/>
            <person name="Benocci T."/>
            <person name="Peng M."/>
            <person name="Battaglia E."/>
            <person name="Haridas S."/>
            <person name="Andreopoulos W."/>
            <person name="Labutti K."/>
            <person name="Pangilinan J."/>
            <person name="Floch G.L."/>
            <person name="Makela M.R."/>
            <person name="Henrissat B."/>
            <person name="Grigoriev I.V."/>
            <person name="Crouch J.A."/>
            <person name="De Vries R.P."/>
            <person name="Sukno S.A."/>
            <person name="Thon M.R."/>
        </authorList>
    </citation>
    <scope>NUCLEOTIDE SEQUENCE</scope>
    <source>
        <strain evidence="1">MAFF235873</strain>
    </source>
</reference>
<comment type="caution">
    <text evidence="1">The sequence shown here is derived from an EMBL/GenBank/DDBJ whole genome shotgun (WGS) entry which is preliminary data.</text>
</comment>
<proteinExistence type="predicted"/>
<dbReference type="EMBL" id="MU842950">
    <property type="protein sequence ID" value="KAK2024940.1"/>
    <property type="molecule type" value="Genomic_DNA"/>
</dbReference>
<organism evidence="1 2">
    <name type="scientific">Colletotrichum zoysiae</name>
    <dbReference type="NCBI Taxonomy" id="1216348"/>
    <lineage>
        <taxon>Eukaryota</taxon>
        <taxon>Fungi</taxon>
        <taxon>Dikarya</taxon>
        <taxon>Ascomycota</taxon>
        <taxon>Pezizomycotina</taxon>
        <taxon>Sordariomycetes</taxon>
        <taxon>Hypocreomycetidae</taxon>
        <taxon>Glomerellales</taxon>
        <taxon>Glomerellaceae</taxon>
        <taxon>Colletotrichum</taxon>
        <taxon>Colletotrichum graminicola species complex</taxon>
    </lineage>
</organism>
<accession>A0AAD9H9W8</accession>
<sequence length="477" mass="53304">MEAIGFSAASSKGKGVMVGFFLIVEAFLLGVVGAPSQLDSKSALPIEHNWDPVIPPLWSIRPEDLEFFTARKSTSVQNRNIDDKAVGATTLNYTWDPQNPPLWTVRPEHRQKFMGSAISSQLDEVTKLSEKPNPCANKNEPATLYRTYLSNECPPKRKFLPLEEGMEKYLFESCTAFCQQSTRFEWAQEVPFPHYECHFPISCGLSEGDSVTTGWNAGGNIKVQHIKALKVGITGGYHQSWSETESRKFDVDLTEGQCGYFTFVPVKKVVCGGLTEPDYRPKWYDFGVCKSGPKNSHICVSQPWTIKSQKITDPNYEIPDGTIIFVYTDCFSRRPLPMSKQDPVYQAPGVALHHDVLDGIRQGWVWNTCYMWNMGAKDKLSLYIHGSGFKDSMIGPEGKILIERVNHCARSVDGVISGVEFNWYHSDSPEEYPKMTGAMWVLMADVPSNIRPGCLGDAMMELGGSTKDKCVGDKFVG</sequence>
<evidence type="ECO:0000313" key="1">
    <source>
        <dbReference type="EMBL" id="KAK2024940.1"/>
    </source>
</evidence>